<feature type="transmembrane region" description="Helical" evidence="2">
    <location>
        <begin position="490"/>
        <end position="509"/>
    </location>
</feature>
<feature type="transmembrane region" description="Helical" evidence="2">
    <location>
        <begin position="637"/>
        <end position="656"/>
    </location>
</feature>
<feature type="transmembrane region" description="Helical" evidence="2">
    <location>
        <begin position="199"/>
        <end position="222"/>
    </location>
</feature>
<feature type="compositionally biased region" description="Low complexity" evidence="1">
    <location>
        <begin position="74"/>
        <end position="95"/>
    </location>
</feature>
<feature type="transmembrane region" description="Helical" evidence="2">
    <location>
        <begin position="366"/>
        <end position="384"/>
    </location>
</feature>
<dbReference type="PANTHER" id="PTHR38434">
    <property type="entry name" value="BLL2549 PROTEIN"/>
    <property type="match status" value="1"/>
</dbReference>
<feature type="transmembrane region" description="Helical" evidence="2">
    <location>
        <begin position="521"/>
        <end position="541"/>
    </location>
</feature>
<name>A0A3B0S3I0_9ZZZZ</name>
<feature type="transmembrane region" description="Helical" evidence="2">
    <location>
        <begin position="229"/>
        <end position="246"/>
    </location>
</feature>
<dbReference type="EMBL" id="UOEE01000262">
    <property type="protein sequence ID" value="VAV98362.1"/>
    <property type="molecule type" value="Genomic_DNA"/>
</dbReference>
<feature type="transmembrane region" description="Helical" evidence="2">
    <location>
        <begin position="860"/>
        <end position="880"/>
    </location>
</feature>
<dbReference type="InterPro" id="IPR019286">
    <property type="entry name" value="DUF2339_TM"/>
</dbReference>
<feature type="transmembrane region" description="Helical" evidence="2">
    <location>
        <begin position="145"/>
        <end position="162"/>
    </location>
</feature>
<accession>A0A3B0S3I0</accession>
<feature type="transmembrane region" description="Helical" evidence="2">
    <location>
        <begin position="308"/>
        <end position="325"/>
    </location>
</feature>
<protein>
    <recommendedName>
        <fullName evidence="4">DUF2339 domain-containing protein</fullName>
    </recommendedName>
</protein>
<feature type="transmembrane region" description="Helical" evidence="2">
    <location>
        <begin position="391"/>
        <end position="410"/>
    </location>
</feature>
<organism evidence="3">
    <name type="scientific">hydrothermal vent metagenome</name>
    <dbReference type="NCBI Taxonomy" id="652676"/>
    <lineage>
        <taxon>unclassified sequences</taxon>
        <taxon>metagenomes</taxon>
        <taxon>ecological metagenomes</taxon>
    </lineage>
</organism>
<evidence type="ECO:0008006" key="4">
    <source>
        <dbReference type="Google" id="ProtNLM"/>
    </source>
</evidence>
<dbReference type="InterPro" id="IPR014600">
    <property type="entry name" value="UCP035905_mem"/>
</dbReference>
<feature type="transmembrane region" description="Helical" evidence="2">
    <location>
        <begin position="739"/>
        <end position="762"/>
    </location>
</feature>
<sequence length="897" mass="94387">NKMEFGILLALLIVGFLFVGALFGFVSFFKIRGLEENIRDLQFGQSTSRTPRPNTQKPKPAMPASVKQPAMVRTKTGPASTATAPPPSAKAGKPPKASLGFGAQIEQSLRGNWLIWVAGIALAFGGIFIVQYAAEAGLLGPKTRVLIAILSGLAMIGFARYLQQKTLSSPALATSLAPQVLAGAGLITLYGALYAAFALYGLIGSALAFGLLAGVAVFGLYLALLFGPVLAVFGLLGAFVTPALIGSEQPNAANLFAYVFLVSASGLVLARLKPWRWNAILALAGGLIWPVIWLVSPNGSTQLWVLQLYLPALALFTAALAWQPATQPFTLRGAKQSALAVFTCLAGFIGTGGLALWVVLNANHSIFALSSLGGLAVLALLLSWQREGFSPAVPVLALFSALTLLSWPVSQAAFVGAPEQLTRFLARSDALFIGPSFLSTCFGLAALFGFGGYLASLGQQRRAYLVSTSAMFAPLVLFIAYWRLTGLQDQWPYGAAALALAVVVLVLLEREARSDPGFKKHPGAAAALTLGGSAAVFLVFLTLFSQMWLALALAGQALITALLWHRFKLPILQGSAMALAVLASFRLVVLGEAFDMDIGSWPIVNGLLVGFGGSAVFLAAAAYVFQAGGSKPASKLIQTLHSSALVITVTMISLQIHHLMGKGDLLAGLGFAETGLQISMFAAIALALRWRLGGALAFAPKWTSRIALGLSLLGFVVLACLLGNPWWGGESSPVSGGFLLNALALVYLLPALLYIALGYVFAKHNKPVAAKWLTLVGALAAFLWLTLEIRHGFHTPNMDIGGISDAETYAYSAGWLVFAILLLGLGFWRKLTAVRLGGLVLLALTSVKVFVFDLASLDGLFRGLSFLGLGASLMGIGLLYQKLGGAVSKTQTKTPPQ</sequence>
<feature type="transmembrane region" description="Helical" evidence="2">
    <location>
        <begin position="252"/>
        <end position="270"/>
    </location>
</feature>
<evidence type="ECO:0000256" key="2">
    <source>
        <dbReference type="SAM" id="Phobius"/>
    </source>
</evidence>
<feature type="transmembrane region" description="Helical" evidence="2">
    <location>
        <begin position="6"/>
        <end position="29"/>
    </location>
</feature>
<feature type="transmembrane region" description="Helical" evidence="2">
    <location>
        <begin position="277"/>
        <end position="296"/>
    </location>
</feature>
<feature type="transmembrane region" description="Helical" evidence="2">
    <location>
        <begin position="171"/>
        <end position="193"/>
    </location>
</feature>
<feature type="transmembrane region" description="Helical" evidence="2">
    <location>
        <begin position="769"/>
        <end position="789"/>
    </location>
</feature>
<feature type="transmembrane region" description="Helical" evidence="2">
    <location>
        <begin position="571"/>
        <end position="591"/>
    </location>
</feature>
<gene>
    <name evidence="3" type="ORF">MNBD_ALPHA06-2009</name>
</gene>
<dbReference type="PIRSF" id="PIRSF035905">
    <property type="entry name" value="UCP035905_mp"/>
    <property type="match status" value="1"/>
</dbReference>
<feature type="transmembrane region" description="Helical" evidence="2">
    <location>
        <begin position="113"/>
        <end position="133"/>
    </location>
</feature>
<evidence type="ECO:0000313" key="3">
    <source>
        <dbReference type="EMBL" id="VAV98362.1"/>
    </source>
</evidence>
<feature type="compositionally biased region" description="Polar residues" evidence="1">
    <location>
        <begin position="43"/>
        <end position="57"/>
    </location>
</feature>
<feature type="transmembrane region" description="Helical" evidence="2">
    <location>
        <begin position="430"/>
        <end position="451"/>
    </location>
</feature>
<evidence type="ECO:0000256" key="1">
    <source>
        <dbReference type="SAM" id="MobiDB-lite"/>
    </source>
</evidence>
<feature type="non-terminal residue" evidence="3">
    <location>
        <position position="1"/>
    </location>
</feature>
<keyword evidence="2" id="KW-0472">Membrane</keyword>
<keyword evidence="2" id="KW-0812">Transmembrane</keyword>
<feature type="transmembrane region" description="Helical" evidence="2">
    <location>
        <begin position="547"/>
        <end position="564"/>
    </location>
</feature>
<feature type="transmembrane region" description="Helical" evidence="2">
    <location>
        <begin position="835"/>
        <end position="854"/>
    </location>
</feature>
<proteinExistence type="predicted"/>
<feature type="region of interest" description="Disordered" evidence="1">
    <location>
        <begin position="43"/>
        <end position="95"/>
    </location>
</feature>
<feature type="transmembrane region" description="Helical" evidence="2">
    <location>
        <begin position="337"/>
        <end position="360"/>
    </location>
</feature>
<feature type="transmembrane region" description="Helical" evidence="2">
    <location>
        <begin position="463"/>
        <end position="484"/>
    </location>
</feature>
<reference evidence="3" key="1">
    <citation type="submission" date="2018-06" db="EMBL/GenBank/DDBJ databases">
        <authorList>
            <person name="Zhirakovskaya E."/>
        </authorList>
    </citation>
    <scope>NUCLEOTIDE SEQUENCE</scope>
</reference>
<keyword evidence="2" id="KW-1133">Transmembrane helix</keyword>
<feature type="transmembrane region" description="Helical" evidence="2">
    <location>
        <begin position="706"/>
        <end position="727"/>
    </location>
</feature>
<feature type="transmembrane region" description="Helical" evidence="2">
    <location>
        <begin position="603"/>
        <end position="625"/>
    </location>
</feature>
<dbReference type="Pfam" id="PF10101">
    <property type="entry name" value="DUF2339"/>
    <property type="match status" value="1"/>
</dbReference>
<dbReference type="AlphaFoldDB" id="A0A3B0S3I0"/>
<feature type="transmembrane region" description="Helical" evidence="2">
    <location>
        <begin position="809"/>
        <end position="828"/>
    </location>
</feature>
<dbReference type="PANTHER" id="PTHR38434:SF1">
    <property type="entry name" value="BLL2549 PROTEIN"/>
    <property type="match status" value="1"/>
</dbReference>
<feature type="transmembrane region" description="Helical" evidence="2">
    <location>
        <begin position="676"/>
        <end position="699"/>
    </location>
</feature>